<name>A0A3N2RDE9_LYSEN</name>
<dbReference type="EMBL" id="RCTY01000045">
    <property type="protein sequence ID" value="ROU05438.1"/>
    <property type="molecule type" value="Genomic_DNA"/>
</dbReference>
<keyword evidence="1" id="KW-1133">Transmembrane helix</keyword>
<evidence type="ECO:0008006" key="4">
    <source>
        <dbReference type="Google" id="ProtNLM"/>
    </source>
</evidence>
<dbReference type="AlphaFoldDB" id="A0A3N2RDE9"/>
<feature type="transmembrane region" description="Helical" evidence="1">
    <location>
        <begin position="52"/>
        <end position="78"/>
    </location>
</feature>
<keyword evidence="1" id="KW-0472">Membrane</keyword>
<keyword evidence="1" id="KW-0812">Transmembrane</keyword>
<evidence type="ECO:0000313" key="3">
    <source>
        <dbReference type="Proteomes" id="UP000275910"/>
    </source>
</evidence>
<gene>
    <name evidence="2" type="ORF">D9T17_18645</name>
</gene>
<organism evidence="2 3">
    <name type="scientific">Lysobacter enzymogenes</name>
    <dbReference type="NCBI Taxonomy" id="69"/>
    <lineage>
        <taxon>Bacteria</taxon>
        <taxon>Pseudomonadati</taxon>
        <taxon>Pseudomonadota</taxon>
        <taxon>Gammaproteobacteria</taxon>
        <taxon>Lysobacterales</taxon>
        <taxon>Lysobacteraceae</taxon>
        <taxon>Lysobacter</taxon>
    </lineage>
</organism>
<protein>
    <recommendedName>
        <fullName evidence="4">DUF202 domain-containing protein</fullName>
    </recommendedName>
</protein>
<proteinExistence type="predicted"/>
<comment type="caution">
    <text evidence="2">The sequence shown here is derived from an EMBL/GenBank/DDBJ whole genome shotgun (WGS) entry which is preliminary data.</text>
</comment>
<evidence type="ECO:0000256" key="1">
    <source>
        <dbReference type="SAM" id="Phobius"/>
    </source>
</evidence>
<feature type="transmembrane region" description="Helical" evidence="1">
    <location>
        <begin position="90"/>
        <end position="113"/>
    </location>
</feature>
<evidence type="ECO:0000313" key="2">
    <source>
        <dbReference type="EMBL" id="ROU05438.1"/>
    </source>
</evidence>
<accession>A0A3N2RDE9</accession>
<dbReference type="Proteomes" id="UP000275910">
    <property type="component" value="Unassembled WGS sequence"/>
</dbReference>
<reference evidence="2 3" key="1">
    <citation type="submission" date="2018-10" db="EMBL/GenBank/DDBJ databases">
        <title>The genome of Lysobacter enzymogenes OH11.</title>
        <authorList>
            <person name="Liu F."/>
            <person name="Zhao Y."/>
            <person name="Qian G."/>
            <person name="Chen Y."/>
            <person name="Xu H."/>
        </authorList>
    </citation>
    <scope>NUCLEOTIDE SEQUENCE [LARGE SCALE GENOMIC DNA]</scope>
    <source>
        <strain evidence="2 3">OH11</strain>
    </source>
</reference>
<sequence>MKADAAARRWRAVSWLAAAASLALPVAAHLLQRRELDAAMHTHHGYVCGLPYVAAMLCSIVLSAVLSLAAMLCGWSAWRRLPPPRSTARTLEVAAVGAAFWLLLLLAGAIGALY</sequence>